<dbReference type="SUPFAM" id="SSF52540">
    <property type="entry name" value="P-loop containing nucleoside triphosphate hydrolases"/>
    <property type="match status" value="1"/>
</dbReference>
<evidence type="ECO:0000259" key="1">
    <source>
        <dbReference type="SMART" id="SM00382"/>
    </source>
</evidence>
<dbReference type="InterPro" id="IPR003959">
    <property type="entry name" value="ATPase_AAA_core"/>
</dbReference>
<dbReference type="PANTHER" id="PTHR43581">
    <property type="entry name" value="ATP/GTP PHOSPHATASE"/>
    <property type="match status" value="1"/>
</dbReference>
<name>A0ABP9AUS2_9MICO</name>
<dbReference type="InterPro" id="IPR003593">
    <property type="entry name" value="AAA+_ATPase"/>
</dbReference>
<dbReference type="Gene3D" id="3.40.50.300">
    <property type="entry name" value="P-loop containing nucleotide triphosphate hydrolases"/>
    <property type="match status" value="1"/>
</dbReference>
<dbReference type="EMBL" id="BAABKO010000008">
    <property type="protein sequence ID" value="GAA4785980.1"/>
    <property type="molecule type" value="Genomic_DNA"/>
</dbReference>
<dbReference type="InterPro" id="IPR051396">
    <property type="entry name" value="Bact_Antivir_Def_Nuclease"/>
</dbReference>
<dbReference type="InterPro" id="IPR001969">
    <property type="entry name" value="Aspartic_peptidase_AS"/>
</dbReference>
<comment type="caution">
    <text evidence="2">The sequence shown here is derived from an EMBL/GenBank/DDBJ whole genome shotgun (WGS) entry which is preliminary data.</text>
</comment>
<dbReference type="Proteomes" id="UP001501645">
    <property type="component" value="Unassembled WGS sequence"/>
</dbReference>
<dbReference type="PROSITE" id="PS00141">
    <property type="entry name" value="ASP_PROTEASE"/>
    <property type="match status" value="1"/>
</dbReference>
<dbReference type="SMART" id="SM00382">
    <property type="entry name" value="AAA"/>
    <property type="match status" value="1"/>
</dbReference>
<keyword evidence="3" id="KW-1185">Reference proteome</keyword>
<dbReference type="PANTHER" id="PTHR43581:SF4">
    <property type="entry name" value="ATP_GTP PHOSPHATASE"/>
    <property type="match status" value="1"/>
</dbReference>
<proteinExistence type="predicted"/>
<organism evidence="2 3">
    <name type="scientific">Microbacterium gilvum</name>
    <dbReference type="NCBI Taxonomy" id="1336204"/>
    <lineage>
        <taxon>Bacteria</taxon>
        <taxon>Bacillati</taxon>
        <taxon>Actinomycetota</taxon>
        <taxon>Actinomycetes</taxon>
        <taxon>Micrococcales</taxon>
        <taxon>Microbacteriaceae</taxon>
        <taxon>Microbacterium</taxon>
    </lineage>
</organism>
<dbReference type="RefSeq" id="WP_345442262.1">
    <property type="nucleotide sequence ID" value="NZ_BAABKO010000008.1"/>
</dbReference>
<accession>A0ABP9AUS2</accession>
<protein>
    <recommendedName>
        <fullName evidence="1">AAA+ ATPase domain-containing protein</fullName>
    </recommendedName>
</protein>
<evidence type="ECO:0000313" key="3">
    <source>
        <dbReference type="Proteomes" id="UP001501645"/>
    </source>
</evidence>
<sequence length="608" mass="65868">MAHVTDSFDDAVASAHHEWTGGSADRFSCSIDGIVLKSGDVIYPQRAGVTVFVGANNSGKSTILREVVETLKKHRNRITTPTLSVDRLALSTTGTIADQFAWLRDNASFSFVNGRPIFRRHGVEATPGVLAQQFALRNEASPGVGELAGFICFYGNAEGRFSIGGSAEMRESVDDAPSHPVHHLQDSAEVASTVSHISEQVFRKPLTVDALARTVRLRVGKVEGEVPRVNDVPRSYRDEMAALPPLDRQGDGMRGFFGQVLPVVTATYPIIVLDEPEAFLHPPQAHALGQELGRLAVSRGIQILVATHDRSLLTGLLDSGVDVSVVRTSRDSDDARVFQLDSSELRELWNDPVLKYSNVLDGLFHRLVVITEAENDCAFLAAALDCPDRSASGMPANEILFVPSGGKAGMWKIASALKGAKVPVVAAPDLDIIAEEADIARLVQSLHGEWGTDMRRTWLSATSAQRAPRDPVRIGDVLSAINAALSGRSDEVYDADVRRELMAQARSRESPWTEVKMHGVDAFTGQARVDLGELLGMLEDVGVVPVHHGELERLAPAVVSRKGPGWLQEALGTSQQCNERTQSHVERILVAGERITSLQNTREAPLVP</sequence>
<dbReference type="InterPro" id="IPR027417">
    <property type="entry name" value="P-loop_NTPase"/>
</dbReference>
<evidence type="ECO:0000313" key="2">
    <source>
        <dbReference type="EMBL" id="GAA4785980.1"/>
    </source>
</evidence>
<gene>
    <name evidence="2" type="ORF">GCM10023351_34740</name>
</gene>
<dbReference type="Pfam" id="PF13304">
    <property type="entry name" value="AAA_21"/>
    <property type="match status" value="1"/>
</dbReference>
<feature type="domain" description="AAA+ ATPase" evidence="1">
    <location>
        <begin position="46"/>
        <end position="327"/>
    </location>
</feature>
<reference evidence="3" key="1">
    <citation type="journal article" date="2019" name="Int. J. Syst. Evol. Microbiol.">
        <title>The Global Catalogue of Microorganisms (GCM) 10K type strain sequencing project: providing services to taxonomists for standard genome sequencing and annotation.</title>
        <authorList>
            <consortium name="The Broad Institute Genomics Platform"/>
            <consortium name="The Broad Institute Genome Sequencing Center for Infectious Disease"/>
            <person name="Wu L."/>
            <person name="Ma J."/>
        </authorList>
    </citation>
    <scope>NUCLEOTIDE SEQUENCE [LARGE SCALE GENOMIC DNA]</scope>
    <source>
        <strain evidence="3">JCM 18537</strain>
    </source>
</reference>